<evidence type="ECO:0000313" key="4">
    <source>
        <dbReference type="EMBL" id="MBF8187140.1"/>
    </source>
</evidence>
<dbReference type="AlphaFoldDB" id="A0A931A8V7"/>
<evidence type="ECO:0000313" key="5">
    <source>
        <dbReference type="Proteomes" id="UP000605361"/>
    </source>
</evidence>
<keyword evidence="2" id="KW-0732">Signal</keyword>
<keyword evidence="5" id="KW-1185">Reference proteome</keyword>
<evidence type="ECO:0000259" key="3">
    <source>
        <dbReference type="Pfam" id="PF26366"/>
    </source>
</evidence>
<dbReference type="PROSITE" id="PS51257">
    <property type="entry name" value="PROKAR_LIPOPROTEIN"/>
    <property type="match status" value="1"/>
</dbReference>
<comment type="caution">
    <text evidence="4">The sequence shown here is derived from an EMBL/GenBank/DDBJ whole genome shotgun (WGS) entry which is preliminary data.</text>
</comment>
<organism evidence="4 5">
    <name type="scientific">Nonomuraea cypriaca</name>
    <dbReference type="NCBI Taxonomy" id="1187855"/>
    <lineage>
        <taxon>Bacteria</taxon>
        <taxon>Bacillati</taxon>
        <taxon>Actinomycetota</taxon>
        <taxon>Actinomycetes</taxon>
        <taxon>Streptosporangiales</taxon>
        <taxon>Streptosporangiaceae</taxon>
        <taxon>Nonomuraea</taxon>
    </lineage>
</organism>
<feature type="domain" description="DUF8094" evidence="3">
    <location>
        <begin position="43"/>
        <end position="322"/>
    </location>
</feature>
<feature type="region of interest" description="Disordered" evidence="1">
    <location>
        <begin position="25"/>
        <end position="44"/>
    </location>
</feature>
<protein>
    <recommendedName>
        <fullName evidence="3">DUF8094 domain-containing protein</fullName>
    </recommendedName>
</protein>
<reference evidence="4" key="1">
    <citation type="submission" date="2020-11" db="EMBL/GenBank/DDBJ databases">
        <title>Whole-genome analyses of Nonomuraea sp. K274.</title>
        <authorList>
            <person name="Veyisoglu A."/>
        </authorList>
    </citation>
    <scope>NUCLEOTIDE SEQUENCE</scope>
    <source>
        <strain evidence="4">K274</strain>
    </source>
</reference>
<dbReference type="RefSeq" id="WP_195896109.1">
    <property type="nucleotide sequence ID" value="NZ_JADOGI010000040.1"/>
</dbReference>
<evidence type="ECO:0000256" key="2">
    <source>
        <dbReference type="SAM" id="SignalP"/>
    </source>
</evidence>
<dbReference type="Proteomes" id="UP000605361">
    <property type="component" value="Unassembled WGS sequence"/>
</dbReference>
<feature type="signal peptide" evidence="2">
    <location>
        <begin position="1"/>
        <end position="19"/>
    </location>
</feature>
<proteinExistence type="predicted"/>
<accession>A0A931A8V7</accession>
<dbReference type="InterPro" id="IPR058407">
    <property type="entry name" value="DUF8094"/>
</dbReference>
<gene>
    <name evidence="4" type="ORF">ITP53_15620</name>
</gene>
<dbReference type="EMBL" id="JADOGI010000040">
    <property type="protein sequence ID" value="MBF8187140.1"/>
    <property type="molecule type" value="Genomic_DNA"/>
</dbReference>
<feature type="chain" id="PRO_5038802234" description="DUF8094 domain-containing protein" evidence="2">
    <location>
        <begin position="20"/>
        <end position="335"/>
    </location>
</feature>
<dbReference type="Pfam" id="PF26366">
    <property type="entry name" value="DUF8094"/>
    <property type="match status" value="1"/>
</dbReference>
<sequence>MTIRPLPVALLALALSATACSTGGQATSSAFGGPSSAAPAEPRGVVSATEARAILDQWDKATKEARRQGGTDWSAADAGLAAQISTAESKLLTTIGESVDTPAKAIVKPRFAIPGKVAGEPWFMAEYNRKGTKNWHQGIFKKTPAGWRMVAMSVTPAKSRPPAAARDKNGLATVLAADDRTGLIASPQGIVQAHARLQNTFGENRGAGRLFLADSYARERARLARTERKTVQANGEWTLTIRSEPAPEIYALRTAAGGALVWYGITQQNTMTARPGATSRLHFSDRNGAALSHGERFKRKTVQKTAGIYLAVVPRSPGLVRVPTEWFTGISITGS</sequence>
<feature type="compositionally biased region" description="Low complexity" evidence="1">
    <location>
        <begin position="28"/>
        <end position="40"/>
    </location>
</feature>
<name>A0A931A8V7_9ACTN</name>
<evidence type="ECO:0000256" key="1">
    <source>
        <dbReference type="SAM" id="MobiDB-lite"/>
    </source>
</evidence>